<dbReference type="Gene3D" id="3.90.320.10">
    <property type="match status" value="1"/>
</dbReference>
<reference evidence="2 3" key="1">
    <citation type="submission" date="2019-11" db="EMBL/GenBank/DDBJ databases">
        <title>Identification of a novel strain.</title>
        <authorList>
            <person name="Xu Q."/>
            <person name="Wang G."/>
        </authorList>
    </citation>
    <scope>NUCLEOTIDE SEQUENCE [LARGE SCALE GENOMIC DNA]</scope>
    <source>
        <strain evidence="3">xq</strain>
    </source>
</reference>
<dbReference type="InterPro" id="IPR038726">
    <property type="entry name" value="PDDEXK_AddAB-type"/>
</dbReference>
<dbReference type="InterPro" id="IPR011604">
    <property type="entry name" value="PDDEXK-like_dom_sf"/>
</dbReference>
<organism evidence="2 3">
    <name type="scientific">Hyphomicrobium album</name>
    <dbReference type="NCBI Taxonomy" id="2665159"/>
    <lineage>
        <taxon>Bacteria</taxon>
        <taxon>Pseudomonadati</taxon>
        <taxon>Pseudomonadota</taxon>
        <taxon>Alphaproteobacteria</taxon>
        <taxon>Hyphomicrobiales</taxon>
        <taxon>Hyphomicrobiaceae</taxon>
        <taxon>Hyphomicrobium</taxon>
    </lineage>
</organism>
<dbReference type="AlphaFoldDB" id="A0A6I3KM28"/>
<sequence length="1061" mass="114440">MRTWLKSGADGAGRDAAEGARVFTVPAGRPFLAAVAKAILEGDLPAAGGRAPSPLELPDITLLLPTRRATRSMQEAFLAAGGGRAMTLPQIRPISASEEDATLLAGLASPGALGTDALDLPPAVSEVERRLVLTMLVQRWSQTMRRDAGDAAHLGTHAAAAGANTPAQAAHLAAELARLMDMVETENVPLDGLAKLVPDEHSEHWQKTLEFLKIITAFWPEHLAEKKLLSPAARRNQAILAEAERLTKSASKAPVIIAGVTGSVPATVELMAAVARLPNGAIVLPGLDLHLDDTSWAAIGEHPEHPQFGFHKLLKALGADRADVHVLTGAELSPEQKDREALVAETMRPSGKTGLWQQYIAGADRAAVRRALSNVSLIDAPSAQDEAETIALILREAAETPGRTAALVSPDRLLARRVGVRLEAWGIRVDDSAGRPFAKTPPGTFLDLVIAAAAEDFTPAATMALLKHPLTRLGLDAFVVRRAARALEIAAFRDVYLGRGLDGIADALIRAEENVGTGRRRQTAARRLWPADWEGAHDLVARLQKAYAPLLAVFRHKGEQSLQAIAAAHVAAAEALCALPETEATEAGSPLWLGEAGTAAASFFTGLIDPNLPALQVTAPDYPDLYRSLIVGQNVRTRVAVHPRLSIWGPFEARLQQTDVIILGSLNDGTWPEAADPGAWLNRPMRQELGLPSPEETIGHAAHDFTSLLGAERVYITRAEKIDGVPTVPSRWLMRLQALLAGLELSDALHPDQPWLGWARMRDHVQRSPRISAPEPRPPLALRPRRMSVTRVETWLANPYAIFAQTILGLDKLPPLGADPSAALRGNVVHDIMRRFAEAFPDKLPPDAHAALMRLAREVLENYVRNPRVAAFWLTRFERYSQWFADSEPGRRSNVQRVLPEVSGQLVIPAPAGPFTLSARADRIDLTERGMVITDYKTGSVPNDRQIAAGMKPQLPLEAAVALGDAGFAGVPRVPVAGLRYVRATGAEPPGEDRLVAAGDIADLASEALAKLADLIKHFDNEATPYKALRRARFDYDYDDYAHLARVAEWSVPGEDEVTIV</sequence>
<dbReference type="SUPFAM" id="SSF52540">
    <property type="entry name" value="P-loop containing nucleoside triphosphate hydrolases"/>
    <property type="match status" value="1"/>
</dbReference>
<dbReference type="InterPro" id="IPR014153">
    <property type="entry name" value="Ds_break_AddB"/>
</dbReference>
<dbReference type="RefSeq" id="WP_324615042.1">
    <property type="nucleotide sequence ID" value="NZ_WMBQ01000002.1"/>
</dbReference>
<dbReference type="Pfam" id="PF12705">
    <property type="entry name" value="PDDEXK_1"/>
    <property type="match status" value="1"/>
</dbReference>
<dbReference type="EMBL" id="WMBQ01000002">
    <property type="protein sequence ID" value="MTD95483.1"/>
    <property type="molecule type" value="Genomic_DNA"/>
</dbReference>
<dbReference type="Proteomes" id="UP000440694">
    <property type="component" value="Unassembled WGS sequence"/>
</dbReference>
<protein>
    <submittedName>
        <fullName evidence="2">Double-strand break repair protein AddB</fullName>
    </submittedName>
</protein>
<proteinExistence type="predicted"/>
<evidence type="ECO:0000259" key="1">
    <source>
        <dbReference type="Pfam" id="PF12705"/>
    </source>
</evidence>
<name>A0A6I3KM28_9HYPH</name>
<dbReference type="InterPro" id="IPR027417">
    <property type="entry name" value="P-loop_NTPase"/>
</dbReference>
<feature type="domain" description="PD-(D/E)XK endonuclease-like" evidence="1">
    <location>
        <begin position="786"/>
        <end position="1025"/>
    </location>
</feature>
<accession>A0A6I3KM28</accession>
<evidence type="ECO:0000313" key="3">
    <source>
        <dbReference type="Proteomes" id="UP000440694"/>
    </source>
</evidence>
<evidence type="ECO:0000313" key="2">
    <source>
        <dbReference type="EMBL" id="MTD95483.1"/>
    </source>
</evidence>
<gene>
    <name evidence="2" type="primary">addB</name>
    <name evidence="2" type="ORF">GIW81_14180</name>
</gene>
<comment type="caution">
    <text evidence="2">The sequence shown here is derived from an EMBL/GenBank/DDBJ whole genome shotgun (WGS) entry which is preliminary data.</text>
</comment>
<dbReference type="NCBIfam" id="TIGR02786">
    <property type="entry name" value="addB_alphas"/>
    <property type="match status" value="1"/>
</dbReference>
<keyword evidence="3" id="KW-1185">Reference proteome</keyword>